<feature type="DNA-binding region" description="H-T-H motif" evidence="2">
    <location>
        <begin position="34"/>
        <end position="53"/>
    </location>
</feature>
<dbReference type="SUPFAM" id="SSF46689">
    <property type="entry name" value="Homeodomain-like"/>
    <property type="match status" value="1"/>
</dbReference>
<dbReference type="Proteomes" id="UP000029067">
    <property type="component" value="Unassembled WGS sequence"/>
</dbReference>
<feature type="domain" description="HTH tetR-type" evidence="3">
    <location>
        <begin position="11"/>
        <end position="71"/>
    </location>
</feature>
<evidence type="ECO:0000313" key="4">
    <source>
        <dbReference type="EMBL" id="KFI58970.1"/>
    </source>
</evidence>
<dbReference type="RefSeq" id="WP_033517884.1">
    <property type="nucleotide sequence ID" value="NZ_JGYV01000028.1"/>
</dbReference>
<accession>A0A087AJM0</accession>
<evidence type="ECO:0000313" key="5">
    <source>
        <dbReference type="Proteomes" id="UP000029067"/>
    </source>
</evidence>
<dbReference type="InterPro" id="IPR009057">
    <property type="entry name" value="Homeodomain-like_sf"/>
</dbReference>
<dbReference type="InterPro" id="IPR001647">
    <property type="entry name" value="HTH_TetR"/>
</dbReference>
<reference evidence="4 5" key="1">
    <citation type="submission" date="2014-03" db="EMBL/GenBank/DDBJ databases">
        <title>Genomics of Bifidobacteria.</title>
        <authorList>
            <person name="Ventura M."/>
            <person name="Milani C."/>
            <person name="Lugli G.A."/>
        </authorList>
    </citation>
    <scope>NUCLEOTIDE SEQUENCE [LARGE SCALE GENOMIC DNA]</scope>
    <source>
        <strain evidence="4 5">LMG 10738</strain>
    </source>
</reference>
<dbReference type="GO" id="GO:0003677">
    <property type="term" value="F:DNA binding"/>
    <property type="evidence" value="ECO:0007669"/>
    <property type="project" value="UniProtKB-UniRule"/>
</dbReference>
<comment type="caution">
    <text evidence="4">The sequence shown here is derived from an EMBL/GenBank/DDBJ whole genome shotgun (WGS) entry which is preliminary data.</text>
</comment>
<evidence type="ECO:0000256" key="1">
    <source>
        <dbReference type="ARBA" id="ARBA00023125"/>
    </source>
</evidence>
<proteinExistence type="predicted"/>
<dbReference type="AlphaFoldDB" id="A0A087AJM0"/>
<organism evidence="4 5">
    <name type="scientific">Bifidobacterium cuniculi</name>
    <dbReference type="NCBI Taxonomy" id="1688"/>
    <lineage>
        <taxon>Bacteria</taxon>
        <taxon>Bacillati</taxon>
        <taxon>Actinomycetota</taxon>
        <taxon>Actinomycetes</taxon>
        <taxon>Bifidobacteriales</taxon>
        <taxon>Bifidobacteriaceae</taxon>
        <taxon>Bifidobacterium</taxon>
    </lineage>
</organism>
<dbReference type="eggNOG" id="COG1309">
    <property type="taxonomic scope" value="Bacteria"/>
</dbReference>
<dbReference type="OrthoDB" id="9810250at2"/>
<protein>
    <submittedName>
        <fullName evidence="4">Acrr-type transcriptional regulator</fullName>
    </submittedName>
</protein>
<gene>
    <name evidence="4" type="ORF">BCUN_1791</name>
</gene>
<dbReference type="EMBL" id="JGYV01000028">
    <property type="protein sequence ID" value="KFI58970.1"/>
    <property type="molecule type" value="Genomic_DNA"/>
</dbReference>
<keyword evidence="1 2" id="KW-0238">DNA-binding</keyword>
<dbReference type="STRING" id="1688.BCUN_1791"/>
<evidence type="ECO:0000256" key="2">
    <source>
        <dbReference type="PROSITE-ProRule" id="PRU00335"/>
    </source>
</evidence>
<sequence length="215" mass="24660">MPRPRHDSEVLPAKQRLENSFWSLLQDEDFTKITVTEVVRDAQVNRNSFYYHFSGLPELADSAIMHEVERTPDLGWTHDGTDPIMGWRHYVTYVLADPEQRQRIERLSMLTGQHGCTDLTDSLHDFMLLNLMSLADLDMQTATTKQRLIVDFLVSGMIGILRNWPQLADTLTPQDLMDDDMAILMVGLNLSLTNDTAMPYWDTVFTMGEVPGRSR</sequence>
<name>A0A087AJM0_9BIFI</name>
<keyword evidence="5" id="KW-1185">Reference proteome</keyword>
<dbReference type="PROSITE" id="PS50977">
    <property type="entry name" value="HTH_TETR_2"/>
    <property type="match status" value="1"/>
</dbReference>
<evidence type="ECO:0000259" key="3">
    <source>
        <dbReference type="PROSITE" id="PS50977"/>
    </source>
</evidence>
<dbReference type="Gene3D" id="1.10.357.10">
    <property type="entry name" value="Tetracycline Repressor, domain 2"/>
    <property type="match status" value="1"/>
</dbReference>